<organism evidence="2 3">
    <name type="scientific">Marinobacter metalliresistant</name>
    <dbReference type="NCBI Taxonomy" id="2961995"/>
    <lineage>
        <taxon>Bacteria</taxon>
        <taxon>Pseudomonadati</taxon>
        <taxon>Pseudomonadota</taxon>
        <taxon>Gammaproteobacteria</taxon>
        <taxon>Pseudomonadales</taxon>
        <taxon>Marinobacteraceae</taxon>
        <taxon>Marinobacter</taxon>
    </lineage>
</organism>
<dbReference type="EMBL" id="CP101118">
    <property type="protein sequence ID" value="WZF87681.1"/>
    <property type="molecule type" value="Genomic_DNA"/>
</dbReference>
<protein>
    <recommendedName>
        <fullName evidence="1">Nucleotide modification associated domain-containing protein</fullName>
    </recommendedName>
</protein>
<accession>A0ABZ2VZJ5</accession>
<proteinExistence type="predicted"/>
<feature type="domain" description="Nucleotide modification associated" evidence="1">
    <location>
        <begin position="2"/>
        <end position="265"/>
    </location>
</feature>
<sequence>MKLILSRKGFDSSAGGCPSPVFPDNSFYALPIPDKKSRITYQELNYQGINIGKLVADLTGDPRRIAHYAHLDPDLIDHVYPRHTDWRPLLGQSGSAQGHLRKQEVGVGDVFMFFGLFRPVEKSGENWRFIKSAPAFHALWGWLQIGEIRKVDQLAEKELAWARYHPHFHGQIDASNTLYLASETLRLDGLDIGLPGAGTFRQMHDQYRLTAPGVTSPTHWRLPGFFYPNSSGFTLSFHSNPARWSRAGKYCHLMSASRGQEFVLDASGYPEAISWLNGLLRQ</sequence>
<evidence type="ECO:0000313" key="2">
    <source>
        <dbReference type="EMBL" id="WZF87681.1"/>
    </source>
</evidence>
<dbReference type="RefSeq" id="WP_117619312.1">
    <property type="nucleotide sequence ID" value="NZ_CP101118.1"/>
</dbReference>
<name>A0ABZ2VZJ5_9GAMM</name>
<evidence type="ECO:0000259" key="1">
    <source>
        <dbReference type="Pfam" id="PF18754"/>
    </source>
</evidence>
<dbReference type="Pfam" id="PF18754">
    <property type="entry name" value="Nmad3"/>
    <property type="match status" value="1"/>
</dbReference>
<dbReference type="Proteomes" id="UP001475781">
    <property type="component" value="Chromosome"/>
</dbReference>
<gene>
    <name evidence="2" type="ORF">NLK58_15230</name>
</gene>
<evidence type="ECO:0000313" key="3">
    <source>
        <dbReference type="Proteomes" id="UP001475781"/>
    </source>
</evidence>
<keyword evidence="3" id="KW-1185">Reference proteome</keyword>
<reference evidence="2 3" key="1">
    <citation type="submission" date="2022-07" db="EMBL/GenBank/DDBJ databases">
        <title>A copper resistant bacterium isolated from sediment samples of deep sea hydrothermal areas.</title>
        <authorList>
            <person name="Zeng X."/>
        </authorList>
    </citation>
    <scope>NUCLEOTIDE SEQUENCE [LARGE SCALE GENOMIC DNA]</scope>
    <source>
        <strain evidence="3">CuT 6</strain>
    </source>
</reference>
<dbReference type="InterPro" id="IPR041135">
    <property type="entry name" value="Nmad3"/>
</dbReference>